<keyword evidence="1" id="KW-1133">Transmembrane helix</keyword>
<protein>
    <submittedName>
        <fullName evidence="2">Uncharacterized protein</fullName>
    </submittedName>
</protein>
<dbReference type="AlphaFoldDB" id="A0A0G0F549"/>
<sequence length="60" mass="6501">MLVLIAGYFLDEILTTAAKTIVGGDSFAGLDFLLFGIMVAIILINRKKIIDFLKGKNING</sequence>
<gene>
    <name evidence="2" type="ORF">US19_C0021G0001</name>
</gene>
<dbReference type="EMBL" id="LBSA01000021">
    <property type="protein sequence ID" value="KKQ08585.1"/>
    <property type="molecule type" value="Genomic_DNA"/>
</dbReference>
<feature type="transmembrane region" description="Helical" evidence="1">
    <location>
        <begin position="27"/>
        <end position="44"/>
    </location>
</feature>
<comment type="caution">
    <text evidence="2">The sequence shown here is derived from an EMBL/GenBank/DDBJ whole genome shotgun (WGS) entry which is preliminary data.</text>
</comment>
<evidence type="ECO:0000256" key="1">
    <source>
        <dbReference type="SAM" id="Phobius"/>
    </source>
</evidence>
<proteinExistence type="predicted"/>
<evidence type="ECO:0000313" key="3">
    <source>
        <dbReference type="Proteomes" id="UP000034492"/>
    </source>
</evidence>
<keyword evidence="1" id="KW-0472">Membrane</keyword>
<name>A0A0G0F549_9BACT</name>
<organism evidence="2 3">
    <name type="scientific">Candidatus Daviesbacteria bacterium GW2011_GWB1_36_5</name>
    <dbReference type="NCBI Taxonomy" id="1618426"/>
    <lineage>
        <taxon>Bacteria</taxon>
        <taxon>Candidatus Daviesiibacteriota</taxon>
    </lineage>
</organism>
<accession>A0A0G0F549</accession>
<dbReference type="Proteomes" id="UP000034492">
    <property type="component" value="Unassembled WGS sequence"/>
</dbReference>
<evidence type="ECO:0000313" key="2">
    <source>
        <dbReference type="EMBL" id="KKQ08585.1"/>
    </source>
</evidence>
<keyword evidence="1" id="KW-0812">Transmembrane</keyword>
<reference evidence="2 3" key="1">
    <citation type="journal article" date="2015" name="Nature">
        <title>rRNA introns, odd ribosomes, and small enigmatic genomes across a large radiation of phyla.</title>
        <authorList>
            <person name="Brown C.T."/>
            <person name="Hug L.A."/>
            <person name="Thomas B.C."/>
            <person name="Sharon I."/>
            <person name="Castelle C.J."/>
            <person name="Singh A."/>
            <person name="Wilkins M.J."/>
            <person name="Williams K.H."/>
            <person name="Banfield J.F."/>
        </authorList>
    </citation>
    <scope>NUCLEOTIDE SEQUENCE [LARGE SCALE GENOMIC DNA]</scope>
</reference>